<evidence type="ECO:0000313" key="3">
    <source>
        <dbReference type="EMBL" id="KAF5375194.1"/>
    </source>
</evidence>
<protein>
    <recommendedName>
        <fullName evidence="2">DUF6534 domain-containing protein</fullName>
    </recommendedName>
</protein>
<feature type="transmembrane region" description="Helical" evidence="1">
    <location>
        <begin position="160"/>
        <end position="178"/>
    </location>
</feature>
<feature type="transmembrane region" description="Helical" evidence="1">
    <location>
        <begin position="15"/>
        <end position="35"/>
    </location>
</feature>
<evidence type="ECO:0000256" key="1">
    <source>
        <dbReference type="SAM" id="Phobius"/>
    </source>
</evidence>
<keyword evidence="1" id="KW-0472">Membrane</keyword>
<accession>A0A8H5H1Z7</accession>
<feature type="transmembrane region" description="Helical" evidence="1">
    <location>
        <begin position="226"/>
        <end position="248"/>
    </location>
</feature>
<evidence type="ECO:0000259" key="2">
    <source>
        <dbReference type="Pfam" id="PF20152"/>
    </source>
</evidence>
<keyword evidence="4" id="KW-1185">Reference proteome</keyword>
<dbReference type="InterPro" id="IPR045339">
    <property type="entry name" value="DUF6534"/>
</dbReference>
<comment type="caution">
    <text evidence="3">The sequence shown here is derived from an EMBL/GenBank/DDBJ whole genome shotgun (WGS) entry which is preliminary data.</text>
</comment>
<feature type="transmembrane region" description="Helical" evidence="1">
    <location>
        <begin position="87"/>
        <end position="108"/>
    </location>
</feature>
<feature type="transmembrane region" description="Helical" evidence="1">
    <location>
        <begin position="199"/>
        <end position="220"/>
    </location>
</feature>
<reference evidence="3 4" key="1">
    <citation type="journal article" date="2020" name="ISME J.">
        <title>Uncovering the hidden diversity of litter-decomposition mechanisms in mushroom-forming fungi.</title>
        <authorList>
            <person name="Floudas D."/>
            <person name="Bentzer J."/>
            <person name="Ahren D."/>
            <person name="Johansson T."/>
            <person name="Persson P."/>
            <person name="Tunlid A."/>
        </authorList>
    </citation>
    <scope>NUCLEOTIDE SEQUENCE [LARGE SCALE GENOMIC DNA]</scope>
    <source>
        <strain evidence="3 4">CBS 291.85</strain>
    </source>
</reference>
<proteinExistence type="predicted"/>
<dbReference type="AlphaFoldDB" id="A0A8H5H1Z7"/>
<feature type="domain" description="DUF6534" evidence="2">
    <location>
        <begin position="165"/>
        <end position="245"/>
    </location>
</feature>
<dbReference type="EMBL" id="JAACJM010000001">
    <property type="protein sequence ID" value="KAF5375194.1"/>
    <property type="molecule type" value="Genomic_DNA"/>
</dbReference>
<name>A0A8H5H1Z7_9AGAR</name>
<feature type="transmembrane region" description="Helical" evidence="1">
    <location>
        <begin position="47"/>
        <end position="67"/>
    </location>
</feature>
<dbReference type="Proteomes" id="UP000559256">
    <property type="component" value="Unassembled WGS sequence"/>
</dbReference>
<feature type="transmembrane region" description="Helical" evidence="1">
    <location>
        <begin position="120"/>
        <end position="140"/>
    </location>
</feature>
<gene>
    <name evidence="3" type="ORF">D9758_000026</name>
</gene>
<keyword evidence="1" id="KW-1133">Transmembrane helix</keyword>
<dbReference type="OrthoDB" id="2989042at2759"/>
<sequence length="344" mass="38008">MSVPPVQSHATTQLIASWLNFFFYATEINLGIQYLTKNKPTVFHQTCLILALVFDTISSGVAAYTAHSYLVVFKGYPIEPEWSTSQAVPTILIQILTFTVSTITQAFFTHRYYMLSHNRIITAILVCLSITHTIFGWMAPILILTNSSKSFDFGVKATKVAAAFSAASDISIAGVMFIRLRTIHTTYMSTKNLLQRISIQAITCGIVTATATLLNLIFLYDYIPGFIVMYNILGRIYTLTLLINLILLQRMRNEMFGAPQNEVPGAMTDSIAFGNANHDRSFTIPLELFTPGTSQKGDATPEAANSFDVMDASAKTSSTVPNSPVSGKWTTIQEHRRWSDVASA</sequence>
<dbReference type="Pfam" id="PF20152">
    <property type="entry name" value="DUF6534"/>
    <property type="match status" value="1"/>
</dbReference>
<organism evidence="3 4">
    <name type="scientific">Tetrapyrgos nigripes</name>
    <dbReference type="NCBI Taxonomy" id="182062"/>
    <lineage>
        <taxon>Eukaryota</taxon>
        <taxon>Fungi</taxon>
        <taxon>Dikarya</taxon>
        <taxon>Basidiomycota</taxon>
        <taxon>Agaricomycotina</taxon>
        <taxon>Agaricomycetes</taxon>
        <taxon>Agaricomycetidae</taxon>
        <taxon>Agaricales</taxon>
        <taxon>Marasmiineae</taxon>
        <taxon>Marasmiaceae</taxon>
        <taxon>Tetrapyrgos</taxon>
    </lineage>
</organism>
<evidence type="ECO:0000313" key="4">
    <source>
        <dbReference type="Proteomes" id="UP000559256"/>
    </source>
</evidence>
<keyword evidence="1" id="KW-0812">Transmembrane</keyword>